<protein>
    <recommendedName>
        <fullName evidence="11">Alpha-D-phosphohexomutase alpha/beta/alpha domain-containing protein</fullName>
    </recommendedName>
</protein>
<dbReference type="EMBL" id="LZPO01117200">
    <property type="protein sequence ID" value="OBS57295.1"/>
    <property type="molecule type" value="Genomic_DNA"/>
</dbReference>
<dbReference type="PANTHER" id="PTHR22573:SF37">
    <property type="entry name" value="PHOSPHOGLUCOMUTASE-1"/>
    <property type="match status" value="1"/>
</dbReference>
<evidence type="ECO:0000256" key="2">
    <source>
        <dbReference type="ARBA" id="ARBA00010231"/>
    </source>
</evidence>
<evidence type="ECO:0000256" key="6">
    <source>
        <dbReference type="ARBA" id="ARBA00022842"/>
    </source>
</evidence>
<dbReference type="SUPFAM" id="SSF53738">
    <property type="entry name" value="Phosphoglucomutase, first 3 domains"/>
    <property type="match status" value="1"/>
</dbReference>
<dbReference type="InterPro" id="IPR045244">
    <property type="entry name" value="PGM"/>
</dbReference>
<comment type="caution">
    <text evidence="12">The sequence shown here is derived from an EMBL/GenBank/DDBJ whole genome shotgun (WGS) entry which is preliminary data.</text>
</comment>
<dbReference type="GO" id="GO:0004614">
    <property type="term" value="F:phosphoglucomutase activity"/>
    <property type="evidence" value="ECO:0007669"/>
    <property type="project" value="InterPro"/>
</dbReference>
<evidence type="ECO:0000256" key="8">
    <source>
        <dbReference type="ARBA" id="ARBA00023277"/>
    </source>
</evidence>
<evidence type="ECO:0000259" key="11">
    <source>
        <dbReference type="Pfam" id="PF02878"/>
    </source>
</evidence>
<dbReference type="InterPro" id="IPR016055">
    <property type="entry name" value="A-D-PHexomutase_a/b/a-I/II/III"/>
</dbReference>
<feature type="domain" description="Alpha-D-phosphohexomutase alpha/beta/alpha" evidence="11">
    <location>
        <begin position="15"/>
        <end position="89"/>
    </location>
</feature>
<dbReference type="InterPro" id="IPR005844">
    <property type="entry name" value="A-D-PHexomutase_a/b/a-I"/>
</dbReference>
<organism evidence="12 13">
    <name type="scientific">Neotoma lepida</name>
    <name type="common">Desert woodrat</name>
    <dbReference type="NCBI Taxonomy" id="56216"/>
    <lineage>
        <taxon>Eukaryota</taxon>
        <taxon>Metazoa</taxon>
        <taxon>Chordata</taxon>
        <taxon>Craniata</taxon>
        <taxon>Vertebrata</taxon>
        <taxon>Euteleostomi</taxon>
        <taxon>Mammalia</taxon>
        <taxon>Eutheria</taxon>
        <taxon>Euarchontoglires</taxon>
        <taxon>Glires</taxon>
        <taxon>Rodentia</taxon>
        <taxon>Myomorpha</taxon>
        <taxon>Muroidea</taxon>
        <taxon>Cricetidae</taxon>
        <taxon>Neotominae</taxon>
        <taxon>Neotoma</taxon>
    </lineage>
</organism>
<dbReference type="GO" id="GO:0005829">
    <property type="term" value="C:cytosol"/>
    <property type="evidence" value="ECO:0007669"/>
    <property type="project" value="TreeGrafter"/>
</dbReference>
<comment type="cofactor">
    <cofactor evidence="1">
        <name>Mg(2+)</name>
        <dbReference type="ChEBI" id="CHEBI:18420"/>
    </cofactor>
</comment>
<dbReference type="OrthoDB" id="2291at2759"/>
<evidence type="ECO:0000256" key="1">
    <source>
        <dbReference type="ARBA" id="ARBA00001946"/>
    </source>
</evidence>
<accession>A0A1A6FUQ1</accession>
<keyword evidence="13" id="KW-1185">Reference proteome</keyword>
<comment type="catalytic activity">
    <reaction evidence="10">
        <text>O-phospho-L-seryl-[protein] + alpha-D-glucose 1-phosphate = alpha-D-glucose 1,6-bisphosphate + L-seryl-[protein]</text>
        <dbReference type="Rhea" id="RHEA:68748"/>
        <dbReference type="Rhea" id="RHEA-COMP:9863"/>
        <dbReference type="Rhea" id="RHEA-COMP:11604"/>
        <dbReference type="ChEBI" id="CHEBI:29999"/>
        <dbReference type="ChEBI" id="CHEBI:58392"/>
        <dbReference type="ChEBI" id="CHEBI:58601"/>
        <dbReference type="ChEBI" id="CHEBI:83421"/>
    </reaction>
</comment>
<comment type="catalytic activity">
    <reaction evidence="9">
        <text>alpha-D-glucose 1,6-bisphosphate + L-seryl-[protein] = O-phospho-L-seryl-[protein] + alpha-D-glucose 6-phosphate</text>
        <dbReference type="Rhea" id="RHEA:68752"/>
        <dbReference type="Rhea" id="RHEA-COMP:9863"/>
        <dbReference type="Rhea" id="RHEA-COMP:11604"/>
        <dbReference type="ChEBI" id="CHEBI:29999"/>
        <dbReference type="ChEBI" id="CHEBI:58225"/>
        <dbReference type="ChEBI" id="CHEBI:58392"/>
        <dbReference type="ChEBI" id="CHEBI:83421"/>
    </reaction>
</comment>
<keyword evidence="8" id="KW-0119">Carbohydrate metabolism</keyword>
<dbReference type="Gene3D" id="3.40.120.10">
    <property type="entry name" value="Alpha-D-Glucose-1,6-Bisphosphate, subunit A, domain 3"/>
    <property type="match status" value="1"/>
</dbReference>
<dbReference type="GO" id="GO:0046872">
    <property type="term" value="F:metal ion binding"/>
    <property type="evidence" value="ECO:0007669"/>
    <property type="project" value="UniProtKB-KW"/>
</dbReference>
<dbReference type="PANTHER" id="PTHR22573">
    <property type="entry name" value="PHOSPHOHEXOMUTASE FAMILY MEMBER"/>
    <property type="match status" value="1"/>
</dbReference>
<evidence type="ECO:0000313" key="13">
    <source>
        <dbReference type="Proteomes" id="UP000092124"/>
    </source>
</evidence>
<keyword evidence="7" id="KW-0413">Isomerase</keyword>
<gene>
    <name evidence="12" type="ORF">A6R68_11579</name>
</gene>
<comment type="similarity">
    <text evidence="2">Belongs to the phosphohexose mutase family.</text>
</comment>
<dbReference type="STRING" id="56216.A0A1A6FUQ1"/>
<keyword evidence="5" id="KW-0479">Metal-binding</keyword>
<keyword evidence="6" id="KW-0460">Magnesium</keyword>
<dbReference type="Proteomes" id="UP000092124">
    <property type="component" value="Unassembled WGS sequence"/>
</dbReference>
<sequence>MVKIVTVKTKAYPDQKPGTSGLRKRVKVFQSNANYAENFIQSIVSTVEPALRQEATLVVGGDGRFYMTEAIQLIVRIAAANGTLFSVFTGSHTLSTQHLTLV</sequence>
<evidence type="ECO:0000256" key="5">
    <source>
        <dbReference type="ARBA" id="ARBA00022723"/>
    </source>
</evidence>
<dbReference type="GO" id="GO:0006006">
    <property type="term" value="P:glucose metabolic process"/>
    <property type="evidence" value="ECO:0007669"/>
    <property type="project" value="UniProtKB-KW"/>
</dbReference>
<name>A0A1A6FUQ1_NEOLE</name>
<evidence type="ECO:0000313" key="12">
    <source>
        <dbReference type="EMBL" id="OBS57295.1"/>
    </source>
</evidence>
<evidence type="ECO:0000256" key="3">
    <source>
        <dbReference type="ARBA" id="ARBA00011245"/>
    </source>
</evidence>
<evidence type="ECO:0000256" key="10">
    <source>
        <dbReference type="ARBA" id="ARBA00049409"/>
    </source>
</evidence>
<dbReference type="Pfam" id="PF02878">
    <property type="entry name" value="PGM_PMM_I"/>
    <property type="match status" value="1"/>
</dbReference>
<proteinExistence type="inferred from homology"/>
<evidence type="ECO:0000256" key="9">
    <source>
        <dbReference type="ARBA" id="ARBA00049318"/>
    </source>
</evidence>
<keyword evidence="4" id="KW-0313">Glucose metabolism</keyword>
<dbReference type="AlphaFoldDB" id="A0A1A6FUQ1"/>
<comment type="subunit">
    <text evidence="3">Monomer.</text>
</comment>
<evidence type="ECO:0000256" key="4">
    <source>
        <dbReference type="ARBA" id="ARBA00022526"/>
    </source>
</evidence>
<reference evidence="12 13" key="1">
    <citation type="submission" date="2016-06" db="EMBL/GenBank/DDBJ databases">
        <title>The Draft Genome Sequence and Annotation of the Desert Woodrat Neotoma lepida.</title>
        <authorList>
            <person name="Campbell M."/>
            <person name="Oakeson K.F."/>
            <person name="Yandell M."/>
            <person name="Halpert J.R."/>
            <person name="Dearing D."/>
        </authorList>
    </citation>
    <scope>NUCLEOTIDE SEQUENCE [LARGE SCALE GENOMIC DNA]</scope>
    <source>
        <strain evidence="12">417</strain>
        <tissue evidence="12">Liver</tissue>
    </source>
</reference>
<evidence type="ECO:0000256" key="7">
    <source>
        <dbReference type="ARBA" id="ARBA00023235"/>
    </source>
</evidence>